<evidence type="ECO:0000256" key="1">
    <source>
        <dbReference type="ARBA" id="ARBA00006484"/>
    </source>
</evidence>
<dbReference type="PRINTS" id="PR00080">
    <property type="entry name" value="SDRFAMILY"/>
</dbReference>
<keyword evidence="5" id="KW-1185">Reference proteome</keyword>
<organism evidence="4 5">
    <name type="scientific">Aliikangiella coralliicola</name>
    <dbReference type="NCBI Taxonomy" id="2592383"/>
    <lineage>
        <taxon>Bacteria</taxon>
        <taxon>Pseudomonadati</taxon>
        <taxon>Pseudomonadota</taxon>
        <taxon>Gammaproteobacteria</taxon>
        <taxon>Oceanospirillales</taxon>
        <taxon>Pleioneaceae</taxon>
        <taxon>Aliikangiella</taxon>
    </lineage>
</organism>
<dbReference type="PANTHER" id="PTHR24320">
    <property type="entry name" value="RETINOL DEHYDROGENASE"/>
    <property type="match status" value="1"/>
</dbReference>
<name>A0A545TT00_9GAMM</name>
<evidence type="ECO:0000313" key="5">
    <source>
        <dbReference type="Proteomes" id="UP000315439"/>
    </source>
</evidence>
<dbReference type="PRINTS" id="PR00081">
    <property type="entry name" value="GDHRDH"/>
</dbReference>
<protein>
    <submittedName>
        <fullName evidence="4">SDR family NAD(P)-dependent oxidoreductase</fullName>
    </submittedName>
</protein>
<evidence type="ECO:0000256" key="2">
    <source>
        <dbReference type="ARBA" id="ARBA00023002"/>
    </source>
</evidence>
<dbReference type="OrthoDB" id="109589at2"/>
<comment type="similarity">
    <text evidence="1 3">Belongs to the short-chain dehydrogenases/reductases (SDR) family.</text>
</comment>
<dbReference type="GO" id="GO:0016491">
    <property type="term" value="F:oxidoreductase activity"/>
    <property type="evidence" value="ECO:0007669"/>
    <property type="project" value="UniProtKB-KW"/>
</dbReference>
<dbReference type="InterPro" id="IPR036291">
    <property type="entry name" value="NAD(P)-bd_dom_sf"/>
</dbReference>
<dbReference type="Pfam" id="PF00106">
    <property type="entry name" value="adh_short"/>
    <property type="match status" value="1"/>
</dbReference>
<dbReference type="PANTHER" id="PTHR24320:SF148">
    <property type="entry name" value="NAD(P)-BINDING ROSSMANN-FOLD SUPERFAMILY PROTEIN"/>
    <property type="match status" value="1"/>
</dbReference>
<evidence type="ECO:0000313" key="4">
    <source>
        <dbReference type="EMBL" id="TQV80271.1"/>
    </source>
</evidence>
<dbReference type="AlphaFoldDB" id="A0A545TT00"/>
<dbReference type="InterPro" id="IPR002347">
    <property type="entry name" value="SDR_fam"/>
</dbReference>
<dbReference type="EMBL" id="VIKS01000018">
    <property type="protein sequence ID" value="TQV80271.1"/>
    <property type="molecule type" value="Genomic_DNA"/>
</dbReference>
<proteinExistence type="inferred from homology"/>
<reference evidence="4 5" key="1">
    <citation type="submission" date="2019-07" db="EMBL/GenBank/DDBJ databases">
        <title>Draft genome for Aliikangiella sp. M105.</title>
        <authorList>
            <person name="Wang G."/>
        </authorList>
    </citation>
    <scope>NUCLEOTIDE SEQUENCE [LARGE SCALE GENOMIC DNA]</scope>
    <source>
        <strain evidence="4 5">M105</strain>
    </source>
</reference>
<comment type="caution">
    <text evidence="4">The sequence shown here is derived from an EMBL/GenBank/DDBJ whole genome shotgun (WGS) entry which is preliminary data.</text>
</comment>
<dbReference type="Gene3D" id="3.40.50.720">
    <property type="entry name" value="NAD(P)-binding Rossmann-like Domain"/>
    <property type="match status" value="1"/>
</dbReference>
<sequence>MEVSVDNDKKVAIVTGANGGVGYEVTKGLLKSGFHVVMACRSLEKANKAKIQILTDFPSSKLEVMTVDLSDFESVKIFAQEFQSKFQRLDILVNNAGILLNKPKKNRANIEMQFATNHLGHFLLTSLLLPLMPDSKSSRVVSLSSLAHKKSEIFFDDINCESQTKWDVPYAQSKLACLIFADELQRKLKLAGKKIISVSAHPGGTDSGLFEHMSPILMGIMRYTFVPIFLHSTENAAKPILKAALDSEAEGADYFGPTGLFEMKGKPGFAKRTKYSQREDVAGRLWSLSEELTGATFKVDAL</sequence>
<keyword evidence="2" id="KW-0560">Oxidoreductase</keyword>
<dbReference type="SUPFAM" id="SSF51735">
    <property type="entry name" value="NAD(P)-binding Rossmann-fold domains"/>
    <property type="match status" value="1"/>
</dbReference>
<dbReference type="Proteomes" id="UP000315439">
    <property type="component" value="Unassembled WGS sequence"/>
</dbReference>
<dbReference type="NCBIfam" id="NF004846">
    <property type="entry name" value="PRK06197.1"/>
    <property type="match status" value="1"/>
</dbReference>
<gene>
    <name evidence="4" type="ORF">FLL46_26505</name>
</gene>
<evidence type="ECO:0000256" key="3">
    <source>
        <dbReference type="RuleBase" id="RU000363"/>
    </source>
</evidence>
<accession>A0A545TT00</accession>